<reference evidence="9" key="1">
    <citation type="journal article" date="2022" name="ISME J.">
        <title>Identification of active gaseous-alkane degraders at natural gas seeps.</title>
        <authorList>
            <person name="Farhan Ul Haque M."/>
            <person name="Hernandez M."/>
            <person name="Crombie A.T."/>
            <person name="Murrell J.C."/>
        </authorList>
    </citation>
    <scope>NUCLEOTIDE SEQUENCE</scope>
    <source>
        <strain evidence="9">PC2</strain>
    </source>
</reference>
<dbReference type="InterPro" id="IPR003721">
    <property type="entry name" value="Pantoate_ligase"/>
</dbReference>
<keyword evidence="10" id="KW-1185">Reference proteome</keyword>
<feature type="binding site" evidence="8">
    <location>
        <position position="158"/>
    </location>
    <ligand>
        <name>(R)-pantoate</name>
        <dbReference type="ChEBI" id="CHEBI:15980"/>
    </ligand>
</feature>
<dbReference type="RefSeq" id="WP_243067059.1">
    <property type="nucleotide sequence ID" value="NZ_JAIVFK010000012.1"/>
</dbReference>
<dbReference type="NCBIfam" id="TIGR00018">
    <property type="entry name" value="panC"/>
    <property type="match status" value="1"/>
</dbReference>
<evidence type="ECO:0000256" key="2">
    <source>
        <dbReference type="ARBA" id="ARBA00009256"/>
    </source>
</evidence>
<keyword evidence="3 8" id="KW-0436">Ligase</keyword>
<dbReference type="Proteomes" id="UP001139104">
    <property type="component" value="Unassembled WGS sequence"/>
</dbReference>
<dbReference type="Gene3D" id="3.30.1300.10">
    <property type="entry name" value="Pantoate-beta-alanine ligase, C-terminal domain"/>
    <property type="match status" value="1"/>
</dbReference>
<keyword evidence="4 8" id="KW-0566">Pantothenate biosynthesis</keyword>
<dbReference type="Gene3D" id="3.40.50.620">
    <property type="entry name" value="HUPs"/>
    <property type="match status" value="1"/>
</dbReference>
<evidence type="ECO:0000256" key="6">
    <source>
        <dbReference type="ARBA" id="ARBA00022840"/>
    </source>
</evidence>
<dbReference type="HAMAP" id="MF_00158">
    <property type="entry name" value="PanC"/>
    <property type="match status" value="1"/>
</dbReference>
<dbReference type="Pfam" id="PF02569">
    <property type="entry name" value="Pantoate_ligase"/>
    <property type="match status" value="1"/>
</dbReference>
<evidence type="ECO:0000256" key="7">
    <source>
        <dbReference type="ARBA" id="ARBA00048258"/>
    </source>
</evidence>
<protein>
    <recommendedName>
        <fullName evidence="8">Pantothenate synthetase</fullName>
        <shortName evidence="8">PS</shortName>
        <ecNumber evidence="8">6.3.2.1</ecNumber>
    </recommendedName>
    <alternativeName>
        <fullName evidence="8">Pantoate--beta-alanine ligase</fullName>
    </alternativeName>
    <alternativeName>
        <fullName evidence="8">Pantoate-activating enzyme</fullName>
    </alternativeName>
</protein>
<comment type="subunit">
    <text evidence="8">Homodimer.</text>
</comment>
<feature type="binding site" evidence="8">
    <location>
        <position position="65"/>
    </location>
    <ligand>
        <name>(R)-pantoate</name>
        <dbReference type="ChEBI" id="CHEBI:15980"/>
    </ligand>
</feature>
<evidence type="ECO:0000256" key="4">
    <source>
        <dbReference type="ARBA" id="ARBA00022655"/>
    </source>
</evidence>
<dbReference type="GO" id="GO:0016874">
    <property type="term" value="F:ligase activity"/>
    <property type="evidence" value="ECO:0007669"/>
    <property type="project" value="UniProtKB-KW"/>
</dbReference>
<comment type="pathway">
    <text evidence="1 8">Cofactor biosynthesis; (R)-pantothenate biosynthesis; (R)-pantothenate from (R)-pantoate and beta-alanine: step 1/1.</text>
</comment>
<comment type="miscellaneous">
    <text evidence="8">The reaction proceeds by a bi uni uni bi ping pong mechanism.</text>
</comment>
<comment type="subcellular location">
    <subcellularLocation>
        <location evidence="8">Cytoplasm</location>
    </subcellularLocation>
</comment>
<feature type="binding site" evidence="8">
    <location>
        <position position="181"/>
    </location>
    <ligand>
        <name>ATP</name>
        <dbReference type="ChEBI" id="CHEBI:30616"/>
    </ligand>
</feature>
<gene>
    <name evidence="8 9" type="primary">panC</name>
    <name evidence="9" type="ORF">K2U94_09970</name>
</gene>
<dbReference type="SUPFAM" id="SSF52374">
    <property type="entry name" value="Nucleotidylyl transferase"/>
    <property type="match status" value="1"/>
</dbReference>
<comment type="catalytic activity">
    <reaction evidence="7 8">
        <text>(R)-pantoate + beta-alanine + ATP = (R)-pantothenate + AMP + diphosphate + H(+)</text>
        <dbReference type="Rhea" id="RHEA:10912"/>
        <dbReference type="ChEBI" id="CHEBI:15378"/>
        <dbReference type="ChEBI" id="CHEBI:15980"/>
        <dbReference type="ChEBI" id="CHEBI:29032"/>
        <dbReference type="ChEBI" id="CHEBI:30616"/>
        <dbReference type="ChEBI" id="CHEBI:33019"/>
        <dbReference type="ChEBI" id="CHEBI:57966"/>
        <dbReference type="ChEBI" id="CHEBI:456215"/>
        <dbReference type="EC" id="6.3.2.1"/>
    </reaction>
</comment>
<comment type="function">
    <text evidence="8">Catalyzes the condensation of pantoate with beta-alanine in an ATP-dependent reaction via a pantoyl-adenylate intermediate.</text>
</comment>
<dbReference type="InterPro" id="IPR014729">
    <property type="entry name" value="Rossmann-like_a/b/a_fold"/>
</dbReference>
<evidence type="ECO:0000256" key="8">
    <source>
        <dbReference type="HAMAP-Rule" id="MF_00158"/>
    </source>
</evidence>
<dbReference type="PANTHER" id="PTHR21299">
    <property type="entry name" value="CYTIDYLATE KINASE/PANTOATE-BETA-ALANINE LIGASE"/>
    <property type="match status" value="1"/>
</dbReference>
<evidence type="ECO:0000256" key="3">
    <source>
        <dbReference type="ARBA" id="ARBA00022598"/>
    </source>
</evidence>
<evidence type="ECO:0000256" key="1">
    <source>
        <dbReference type="ARBA" id="ARBA00004990"/>
    </source>
</evidence>
<dbReference type="CDD" id="cd00560">
    <property type="entry name" value="PanC"/>
    <property type="match status" value="1"/>
</dbReference>
<accession>A0ABS9Z633</accession>
<dbReference type="EMBL" id="JAIVFP010000001">
    <property type="protein sequence ID" value="MCI4683089.1"/>
    <property type="molecule type" value="Genomic_DNA"/>
</dbReference>
<evidence type="ECO:0000313" key="10">
    <source>
        <dbReference type="Proteomes" id="UP001139104"/>
    </source>
</evidence>
<keyword evidence="5 8" id="KW-0547">Nucleotide-binding</keyword>
<dbReference type="PANTHER" id="PTHR21299:SF1">
    <property type="entry name" value="PANTOATE--BETA-ALANINE LIGASE"/>
    <property type="match status" value="1"/>
</dbReference>
<sequence length="284" mass="30635">MTEQPLIFRNIAVMRRAVAQWRAAGEAVALIPTMGALHAGHISLIKASRENARRAIVSIFVNPTQFAPNEDFSAYPRTFEADLAKLAEAGCDGCFAPMASEMYPEGFSTKILPGGPALAGLEDRFRPDHFAGMAQVVAKLLNQSQADCAFFGEKDFQQLAVIRRMAADLDIPTAIFGVPTLREPDGLAMSSRNVYLSAQERAQAVTLSRVLRDSAKAIRAGAPVVDVVARAGREITAAGFALDYFEARQAQSLAPIAGLAEGPIRLLVAARLGRTRLIDNWPVE</sequence>
<evidence type="ECO:0000313" key="9">
    <source>
        <dbReference type="EMBL" id="MCI4683089.1"/>
    </source>
</evidence>
<feature type="active site" description="Proton donor" evidence="8">
    <location>
        <position position="41"/>
    </location>
</feature>
<comment type="caution">
    <text evidence="9">The sequence shown here is derived from an EMBL/GenBank/DDBJ whole genome shotgun (WGS) entry which is preliminary data.</text>
</comment>
<keyword evidence="6 8" id="KW-0067">ATP-binding</keyword>
<feature type="binding site" evidence="8">
    <location>
        <begin position="189"/>
        <end position="192"/>
    </location>
    <ligand>
        <name>ATP</name>
        <dbReference type="ChEBI" id="CHEBI:30616"/>
    </ligand>
</feature>
<name>A0ABS9Z633_9HYPH</name>
<keyword evidence="8" id="KW-0963">Cytoplasm</keyword>
<comment type="similarity">
    <text evidence="2 8">Belongs to the pantothenate synthetase family.</text>
</comment>
<dbReference type="EC" id="6.3.2.1" evidence="8"/>
<proteinExistence type="inferred from homology"/>
<dbReference type="InterPro" id="IPR042176">
    <property type="entry name" value="Pantoate_ligase_C"/>
</dbReference>
<feature type="binding site" evidence="8">
    <location>
        <position position="65"/>
    </location>
    <ligand>
        <name>beta-alanine</name>
        <dbReference type="ChEBI" id="CHEBI:57966"/>
    </ligand>
</feature>
<feature type="binding site" evidence="8">
    <location>
        <begin position="34"/>
        <end position="41"/>
    </location>
    <ligand>
        <name>ATP</name>
        <dbReference type="ChEBI" id="CHEBI:30616"/>
    </ligand>
</feature>
<feature type="binding site" evidence="8">
    <location>
        <begin position="152"/>
        <end position="155"/>
    </location>
    <ligand>
        <name>ATP</name>
        <dbReference type="ChEBI" id="CHEBI:30616"/>
    </ligand>
</feature>
<organism evidence="9 10">
    <name type="scientific">Candidatus Rhodoblastus alkanivorans</name>
    <dbReference type="NCBI Taxonomy" id="2954117"/>
    <lineage>
        <taxon>Bacteria</taxon>
        <taxon>Pseudomonadati</taxon>
        <taxon>Pseudomonadota</taxon>
        <taxon>Alphaproteobacteria</taxon>
        <taxon>Hyphomicrobiales</taxon>
        <taxon>Rhodoblastaceae</taxon>
        <taxon>Rhodoblastus</taxon>
    </lineage>
</organism>
<evidence type="ECO:0000256" key="5">
    <source>
        <dbReference type="ARBA" id="ARBA00022741"/>
    </source>
</evidence>